<protein>
    <recommendedName>
        <fullName evidence="3">HMG box domain-containing protein</fullName>
    </recommendedName>
</protein>
<dbReference type="PROSITE" id="PS50118">
    <property type="entry name" value="HMG_BOX_2"/>
    <property type="match status" value="1"/>
</dbReference>
<dbReference type="EMBL" id="CAUEEQ010016634">
    <property type="protein sequence ID" value="CAJ0940232.1"/>
    <property type="molecule type" value="Genomic_DNA"/>
</dbReference>
<feature type="compositionally biased region" description="Basic residues" evidence="2">
    <location>
        <begin position="193"/>
        <end position="204"/>
    </location>
</feature>
<feature type="domain" description="HMG box" evidence="3">
    <location>
        <begin position="91"/>
        <end position="159"/>
    </location>
</feature>
<evidence type="ECO:0000313" key="4">
    <source>
        <dbReference type="EMBL" id="CAJ0940232.1"/>
    </source>
</evidence>
<gene>
    <name evidence="4" type="ORF">RIMI_LOCUS8398089</name>
</gene>
<dbReference type="InterPro" id="IPR009071">
    <property type="entry name" value="HMG_box_dom"/>
</dbReference>
<dbReference type="Pfam" id="PF00505">
    <property type="entry name" value="HMG_box"/>
    <property type="match status" value="1"/>
</dbReference>
<keyword evidence="5" id="KW-1185">Reference proteome</keyword>
<sequence>MDSCDLQSGGIGETLDQDLTVGLAEHLTLPVTLPPRIQAHLPLFPSFGSASDPLVMEPLVKLETENVPLTLPPAASGMSFKPITYEKNGYIKRPMNAFMVFARIHRQALARTNPRASNADISVQLGLEWSKLSEEQKEPYYDEARKLKAKHSETFPEKNAHGFIITEPSELLCDKTAPALDSSQGRQADKHSLRLNKRPLVRRKAAQENQNTGTSEGVDEAIAIIDNYTVREYGEGFLGS</sequence>
<proteinExistence type="predicted"/>
<dbReference type="InterPro" id="IPR036910">
    <property type="entry name" value="HMG_box_dom_sf"/>
</dbReference>
<keyword evidence="1" id="KW-0539">Nucleus</keyword>
<dbReference type="PANTHER" id="PTHR47279">
    <property type="entry name" value="TRANSCRIPTION FACTOR SOX-30"/>
    <property type="match status" value="1"/>
</dbReference>
<evidence type="ECO:0000256" key="2">
    <source>
        <dbReference type="SAM" id="MobiDB-lite"/>
    </source>
</evidence>
<name>A0ABN9LHB3_9NEOB</name>
<dbReference type="SUPFAM" id="SSF47095">
    <property type="entry name" value="HMG-box"/>
    <property type="match status" value="1"/>
</dbReference>
<feature type="region of interest" description="Disordered" evidence="2">
    <location>
        <begin position="180"/>
        <end position="215"/>
    </location>
</feature>
<dbReference type="Proteomes" id="UP001176940">
    <property type="component" value="Unassembled WGS sequence"/>
</dbReference>
<dbReference type="Gene3D" id="1.10.30.10">
    <property type="entry name" value="High mobility group box domain"/>
    <property type="match status" value="1"/>
</dbReference>
<dbReference type="SMART" id="SM00398">
    <property type="entry name" value="HMG"/>
    <property type="match status" value="1"/>
</dbReference>
<keyword evidence="1" id="KW-0238">DNA-binding</keyword>
<evidence type="ECO:0000256" key="1">
    <source>
        <dbReference type="PROSITE-ProRule" id="PRU00267"/>
    </source>
</evidence>
<organism evidence="4 5">
    <name type="scientific">Ranitomeya imitator</name>
    <name type="common">mimic poison frog</name>
    <dbReference type="NCBI Taxonomy" id="111125"/>
    <lineage>
        <taxon>Eukaryota</taxon>
        <taxon>Metazoa</taxon>
        <taxon>Chordata</taxon>
        <taxon>Craniata</taxon>
        <taxon>Vertebrata</taxon>
        <taxon>Euteleostomi</taxon>
        <taxon>Amphibia</taxon>
        <taxon>Batrachia</taxon>
        <taxon>Anura</taxon>
        <taxon>Neobatrachia</taxon>
        <taxon>Hyloidea</taxon>
        <taxon>Dendrobatidae</taxon>
        <taxon>Dendrobatinae</taxon>
        <taxon>Ranitomeya</taxon>
    </lineage>
</organism>
<comment type="caution">
    <text evidence="4">The sequence shown here is derived from an EMBL/GenBank/DDBJ whole genome shotgun (WGS) entry which is preliminary data.</text>
</comment>
<dbReference type="InterPro" id="IPR052856">
    <property type="entry name" value="SOX30_TF"/>
</dbReference>
<evidence type="ECO:0000313" key="5">
    <source>
        <dbReference type="Proteomes" id="UP001176940"/>
    </source>
</evidence>
<evidence type="ECO:0000259" key="3">
    <source>
        <dbReference type="PROSITE" id="PS50118"/>
    </source>
</evidence>
<dbReference type="PANTHER" id="PTHR47279:SF1">
    <property type="entry name" value="TRANSCRIPTION FACTOR SOX-30"/>
    <property type="match status" value="1"/>
</dbReference>
<feature type="DNA-binding region" description="HMG box" evidence="1">
    <location>
        <begin position="91"/>
        <end position="159"/>
    </location>
</feature>
<accession>A0ABN9LHB3</accession>
<reference evidence="4" key="1">
    <citation type="submission" date="2023-07" db="EMBL/GenBank/DDBJ databases">
        <authorList>
            <person name="Stuckert A."/>
        </authorList>
    </citation>
    <scope>NUCLEOTIDE SEQUENCE</scope>
</reference>